<keyword evidence="5" id="KW-0961">Cell wall biogenesis/degradation</keyword>
<evidence type="ECO:0000256" key="3">
    <source>
        <dbReference type="ARBA" id="ARBA00005784"/>
    </source>
</evidence>
<organism evidence="6 7">
    <name type="scientific">Stephania yunnanensis</name>
    <dbReference type="NCBI Taxonomy" id="152371"/>
    <lineage>
        <taxon>Eukaryota</taxon>
        <taxon>Viridiplantae</taxon>
        <taxon>Streptophyta</taxon>
        <taxon>Embryophyta</taxon>
        <taxon>Tracheophyta</taxon>
        <taxon>Spermatophyta</taxon>
        <taxon>Magnoliopsida</taxon>
        <taxon>Ranunculales</taxon>
        <taxon>Menispermaceae</taxon>
        <taxon>Menispermoideae</taxon>
        <taxon>Cissampelideae</taxon>
        <taxon>Stephania</taxon>
    </lineage>
</organism>
<dbReference type="InterPro" id="IPR004963">
    <property type="entry name" value="PAE/NOTUM"/>
</dbReference>
<evidence type="ECO:0000256" key="5">
    <source>
        <dbReference type="RuleBase" id="RU363114"/>
    </source>
</evidence>
<dbReference type="GO" id="GO:0009505">
    <property type="term" value="C:plant-type cell wall"/>
    <property type="evidence" value="ECO:0007669"/>
    <property type="project" value="TreeGrafter"/>
</dbReference>
<evidence type="ECO:0000313" key="6">
    <source>
        <dbReference type="EMBL" id="KAK9162719.1"/>
    </source>
</evidence>
<evidence type="ECO:0000256" key="4">
    <source>
        <dbReference type="ARBA" id="ARBA00022512"/>
    </source>
</evidence>
<dbReference type="EC" id="3.1.1.-" evidence="5"/>
<gene>
    <name evidence="6" type="ORF">Syun_003621</name>
</gene>
<comment type="subcellular location">
    <subcellularLocation>
        <location evidence="2 5">Secreted</location>
        <location evidence="2 5">Cell wall</location>
    </subcellularLocation>
</comment>
<comment type="similarity">
    <text evidence="3 5">Belongs to the pectinacetylesterase family.</text>
</comment>
<keyword evidence="7" id="KW-1185">Reference proteome</keyword>
<name>A0AAP0L5F3_9MAGN</name>
<protein>
    <recommendedName>
        <fullName evidence="5">Pectin acetylesterase</fullName>
        <ecNumber evidence="5">3.1.1.-</ecNumber>
    </recommendedName>
</protein>
<dbReference type="Pfam" id="PF03283">
    <property type="entry name" value="PAE"/>
    <property type="match status" value="1"/>
</dbReference>
<evidence type="ECO:0000313" key="7">
    <source>
        <dbReference type="Proteomes" id="UP001420932"/>
    </source>
</evidence>
<dbReference type="PANTHER" id="PTHR21562">
    <property type="entry name" value="NOTUM-RELATED"/>
    <property type="match status" value="1"/>
</dbReference>
<dbReference type="PANTHER" id="PTHR21562:SF98">
    <property type="entry name" value="PECTIN ACETYLESTERASE 3"/>
    <property type="match status" value="1"/>
</dbReference>
<keyword evidence="5" id="KW-0964">Secreted</keyword>
<reference evidence="6 7" key="1">
    <citation type="submission" date="2024-01" db="EMBL/GenBank/DDBJ databases">
        <title>Genome assemblies of Stephania.</title>
        <authorList>
            <person name="Yang L."/>
        </authorList>
    </citation>
    <scope>NUCLEOTIDE SEQUENCE [LARGE SCALE GENOMIC DNA]</scope>
    <source>
        <strain evidence="6">YNDBR</strain>
        <tissue evidence="6">Leaf</tissue>
    </source>
</reference>
<dbReference type="Proteomes" id="UP001420932">
    <property type="component" value="Unassembled WGS sequence"/>
</dbReference>
<evidence type="ECO:0000256" key="1">
    <source>
        <dbReference type="ARBA" id="ARBA00003534"/>
    </source>
</evidence>
<dbReference type="EMBL" id="JBBNAF010000002">
    <property type="protein sequence ID" value="KAK9162719.1"/>
    <property type="molecule type" value="Genomic_DNA"/>
</dbReference>
<comment type="function">
    <text evidence="1 5">Hydrolyzes acetyl esters in homogalacturonan regions of pectin. In type I primary cell wall, galacturonic acid residues of pectin can be acetylated at the O-2 and O-3 positions. Decreasing the degree of acetylation of pectin gels in vitro alters their physical properties.</text>
</comment>
<keyword evidence="4 5" id="KW-0134">Cell wall</keyword>
<proteinExistence type="inferred from homology"/>
<sequence>MRGSCFLFYHYERRTNYDLGVKIPLLRGKAMCLCYRSGGQTPRGEKTILSLVTTRSPGLGMRGGRIEGMSKQKHVVTNHPQAERIATAKAASIATTAPASTTTKDAGSSYPQPIGDVESNPDRICMTASYTGGIVQSLEIVVELVVDLEIVTLDAHLEMRDGFRSLGSGLRCLAIAIHLTLLTLMVQAGLGEADEEKVLSVDHRVVETNYGLSSPNPLLMVPFTLIKGADAKGAVCLDGTFPDYHLHPGIGSGANSWLIQFETFTIGTGSSFAIAMIDVSGKRTMRNLYAGVVKLQLQESLTPRAADPNNDWHDCKVNHARCKVSQIRFLQERGPISR</sequence>
<dbReference type="GO" id="GO:0052793">
    <property type="term" value="F:pectin acetylesterase activity"/>
    <property type="evidence" value="ECO:0007669"/>
    <property type="project" value="TreeGrafter"/>
</dbReference>
<evidence type="ECO:0000256" key="2">
    <source>
        <dbReference type="ARBA" id="ARBA00004191"/>
    </source>
</evidence>
<comment type="caution">
    <text evidence="6">The sequence shown here is derived from an EMBL/GenBank/DDBJ whole genome shotgun (WGS) entry which is preliminary data.</text>
</comment>
<dbReference type="GO" id="GO:0071555">
    <property type="term" value="P:cell wall organization"/>
    <property type="evidence" value="ECO:0007669"/>
    <property type="project" value="UniProtKB-KW"/>
</dbReference>
<keyword evidence="5" id="KW-0378">Hydrolase</keyword>
<dbReference type="AlphaFoldDB" id="A0AAP0L5F3"/>
<accession>A0AAP0L5F3</accession>